<feature type="signal peptide" evidence="2">
    <location>
        <begin position="1"/>
        <end position="28"/>
    </location>
</feature>
<dbReference type="EMBL" id="QEYD01000012">
    <property type="protein sequence ID" value="PWE27217.1"/>
    <property type="molecule type" value="Genomic_DNA"/>
</dbReference>
<feature type="repeat" description="TPR" evidence="1">
    <location>
        <begin position="472"/>
        <end position="505"/>
    </location>
</feature>
<evidence type="ECO:0000256" key="2">
    <source>
        <dbReference type="SAM" id="SignalP"/>
    </source>
</evidence>
<dbReference type="PROSITE" id="PS50005">
    <property type="entry name" value="TPR"/>
    <property type="match status" value="2"/>
</dbReference>
<proteinExistence type="predicted"/>
<feature type="repeat" description="TPR" evidence="1">
    <location>
        <begin position="403"/>
        <end position="436"/>
    </location>
</feature>
<dbReference type="Gene3D" id="1.25.40.10">
    <property type="entry name" value="Tetratricopeptide repeat domain"/>
    <property type="match status" value="3"/>
</dbReference>
<keyword evidence="1" id="KW-0802">TPR repeat</keyword>
<evidence type="ECO:0008006" key="5">
    <source>
        <dbReference type="Google" id="ProtNLM"/>
    </source>
</evidence>
<dbReference type="SMART" id="SM00028">
    <property type="entry name" value="TPR"/>
    <property type="match status" value="7"/>
</dbReference>
<dbReference type="GeneID" id="94366810"/>
<evidence type="ECO:0000256" key="1">
    <source>
        <dbReference type="PROSITE-ProRule" id="PRU00339"/>
    </source>
</evidence>
<dbReference type="SUPFAM" id="SSF48452">
    <property type="entry name" value="TPR-like"/>
    <property type="match status" value="3"/>
</dbReference>
<sequence length="570" mass="62302">MPFPPFLRPVLLAVLTTSGVLAPHLAHAQGAAGAFLAARQAGIMNDFSASLPYLERLHSLNPEDRSTLEGLVVSSFTVGEVEQAARNAADMLALEPTNRIAALVLLSQAFVQTDYTRALDLAQSDADMHPLIAGLSQAWAHLGAGRMSEALETLDQISGMEGMEAFAGYCRALSLALVGDVEGALAAIEDPETGVASALNRRGYMAYAQLLALNERFDEAVTLIDTVFLTGTDPRIDRMRDSYAEGQTLPFDVISTPAQGMAEVFSVMATAMENARNPVEALIYAQAAVWVNPALSEAQLMIGQIFEEIEQPHMAAQAYDAIPDDDVLGNAARMGRAQVLETLGRRDEAIADLTAMAEQNPDSYASYSVLADFLRRDEQFAGAAQAYSRAIALMQDAGLSPEWPIWFSRAVAYSRADDWDAAEADFRRALEVEPDQPTVLNYLGYSLIERGEKLDEALDMIERAVAGDPDSGYILDSLAWALFRLGRYDEALPHMERAVEMEPTDAVLNDHLGDVYWAVGRQREARFQWRRALSFAPADQLDEDLVRRKVEHGLDAVREEAGEPPLHPAE</sequence>
<dbReference type="InterPro" id="IPR019734">
    <property type="entry name" value="TPR_rpt"/>
</dbReference>
<dbReference type="RefSeq" id="WP_109534761.1">
    <property type="nucleotide sequence ID" value="NZ_QEYD01000012.1"/>
</dbReference>
<dbReference type="Proteomes" id="UP000244940">
    <property type="component" value="Unassembled WGS sequence"/>
</dbReference>
<protein>
    <recommendedName>
        <fullName evidence="5">Tetratricopeptide repeat-like domain-containing protein</fullName>
    </recommendedName>
</protein>
<dbReference type="PANTHER" id="PTHR12558:SF13">
    <property type="entry name" value="CELL DIVISION CYCLE PROTEIN 27 HOMOLOG"/>
    <property type="match status" value="1"/>
</dbReference>
<evidence type="ECO:0000313" key="3">
    <source>
        <dbReference type="EMBL" id="PWE27217.1"/>
    </source>
</evidence>
<gene>
    <name evidence="3" type="ORF">C4N9_18100</name>
</gene>
<dbReference type="InterPro" id="IPR011990">
    <property type="entry name" value="TPR-like_helical_dom_sf"/>
</dbReference>
<dbReference type="AlphaFoldDB" id="A0A2U2C5T0"/>
<feature type="chain" id="PRO_5015550878" description="Tetratricopeptide repeat-like domain-containing protein" evidence="2">
    <location>
        <begin position="29"/>
        <end position="570"/>
    </location>
</feature>
<reference evidence="3 4" key="1">
    <citation type="submission" date="2018-05" db="EMBL/GenBank/DDBJ databases">
        <title>Pararhodobacter marina sp. nov., isolated from deep-sea water of the Indian Ocean.</title>
        <authorList>
            <person name="Lai Q.Sr."/>
            <person name="Liu X."/>
            <person name="Shao Z."/>
        </authorList>
    </citation>
    <scope>NUCLEOTIDE SEQUENCE [LARGE SCALE GENOMIC DNA]</scope>
    <source>
        <strain evidence="3 4">CIC4N-9</strain>
    </source>
</reference>
<accession>A0A2U2C5T0</accession>
<dbReference type="Pfam" id="PF13429">
    <property type="entry name" value="TPR_15"/>
    <property type="match status" value="1"/>
</dbReference>
<keyword evidence="4" id="KW-1185">Reference proteome</keyword>
<organism evidence="3 4">
    <name type="scientific">Pararhodobacter marinus</name>
    <dbReference type="NCBI Taxonomy" id="2184063"/>
    <lineage>
        <taxon>Bacteria</taxon>
        <taxon>Pseudomonadati</taxon>
        <taxon>Pseudomonadota</taxon>
        <taxon>Alphaproteobacteria</taxon>
        <taxon>Rhodobacterales</taxon>
        <taxon>Paracoccaceae</taxon>
        <taxon>Pararhodobacter</taxon>
    </lineage>
</organism>
<keyword evidence="2" id="KW-0732">Signal</keyword>
<dbReference type="Pfam" id="PF13432">
    <property type="entry name" value="TPR_16"/>
    <property type="match status" value="1"/>
</dbReference>
<evidence type="ECO:0000313" key="4">
    <source>
        <dbReference type="Proteomes" id="UP000244940"/>
    </source>
</evidence>
<dbReference type="PANTHER" id="PTHR12558">
    <property type="entry name" value="CELL DIVISION CYCLE 16,23,27"/>
    <property type="match status" value="1"/>
</dbReference>
<dbReference type="OrthoDB" id="9766710at2"/>
<comment type="caution">
    <text evidence="3">The sequence shown here is derived from an EMBL/GenBank/DDBJ whole genome shotgun (WGS) entry which is preliminary data.</text>
</comment>
<name>A0A2U2C5T0_9RHOB</name>